<dbReference type="InterPro" id="IPR020946">
    <property type="entry name" value="Flavin_mOase-like"/>
</dbReference>
<dbReference type="GO" id="GO:0050660">
    <property type="term" value="F:flavin adenine dinucleotide binding"/>
    <property type="evidence" value="ECO:0007669"/>
    <property type="project" value="InterPro"/>
</dbReference>
<dbReference type="GO" id="GO:0004499">
    <property type="term" value="F:N,N-dimethylaniline monooxygenase activity"/>
    <property type="evidence" value="ECO:0007669"/>
    <property type="project" value="InterPro"/>
</dbReference>
<evidence type="ECO:0000313" key="8">
    <source>
        <dbReference type="Proteomes" id="UP000184330"/>
    </source>
</evidence>
<feature type="transmembrane region" description="Helical" evidence="6">
    <location>
        <begin position="494"/>
        <end position="513"/>
    </location>
</feature>
<dbReference type="EMBL" id="FJOG01000050">
    <property type="protein sequence ID" value="CZR68023.1"/>
    <property type="molecule type" value="Genomic_DNA"/>
</dbReference>
<evidence type="ECO:0000313" key="7">
    <source>
        <dbReference type="EMBL" id="CZR68023.1"/>
    </source>
</evidence>
<keyword evidence="6" id="KW-0472">Membrane</keyword>
<keyword evidence="2" id="KW-0285">Flavoprotein</keyword>
<dbReference type="PANTHER" id="PTHR23023">
    <property type="entry name" value="DIMETHYLANILINE MONOOXYGENASE"/>
    <property type="match status" value="1"/>
</dbReference>
<dbReference type="Pfam" id="PF00743">
    <property type="entry name" value="FMO-like"/>
    <property type="match status" value="2"/>
</dbReference>
<evidence type="ECO:0000256" key="4">
    <source>
        <dbReference type="ARBA" id="ARBA00022857"/>
    </source>
</evidence>
<dbReference type="InterPro" id="IPR050346">
    <property type="entry name" value="FMO-like"/>
</dbReference>
<reference evidence="7 8" key="1">
    <citation type="submission" date="2016-03" db="EMBL/GenBank/DDBJ databases">
        <authorList>
            <person name="Ploux O."/>
        </authorList>
    </citation>
    <scope>NUCLEOTIDE SEQUENCE [LARGE SCALE GENOMIC DNA]</scope>
    <source>
        <strain evidence="7 8">UAMH 11012</strain>
    </source>
</reference>
<keyword evidence="5" id="KW-0560">Oxidoreductase</keyword>
<evidence type="ECO:0000256" key="2">
    <source>
        <dbReference type="ARBA" id="ARBA00022630"/>
    </source>
</evidence>
<evidence type="ECO:0000256" key="5">
    <source>
        <dbReference type="ARBA" id="ARBA00023002"/>
    </source>
</evidence>
<organism evidence="7 8">
    <name type="scientific">Phialocephala subalpina</name>
    <dbReference type="NCBI Taxonomy" id="576137"/>
    <lineage>
        <taxon>Eukaryota</taxon>
        <taxon>Fungi</taxon>
        <taxon>Dikarya</taxon>
        <taxon>Ascomycota</taxon>
        <taxon>Pezizomycotina</taxon>
        <taxon>Leotiomycetes</taxon>
        <taxon>Helotiales</taxon>
        <taxon>Mollisiaceae</taxon>
        <taxon>Phialocephala</taxon>
        <taxon>Phialocephala fortinii species complex</taxon>
    </lineage>
</organism>
<protein>
    <submittedName>
        <fullName evidence="7">Uncharacterized protein</fullName>
    </submittedName>
</protein>
<keyword evidence="3" id="KW-0274">FAD</keyword>
<dbReference type="GO" id="GO:0050661">
    <property type="term" value="F:NADP binding"/>
    <property type="evidence" value="ECO:0007669"/>
    <property type="project" value="InterPro"/>
</dbReference>
<proteinExistence type="inferred from homology"/>
<dbReference type="InterPro" id="IPR000960">
    <property type="entry name" value="Flavin_mOase"/>
</dbReference>
<sequence>MKRVAVIGAGPCGLPALKELCDAGHDAVLFERSGTLGGIFAGAAAYPDLHLTISNWAMAFSDFPSPQRLSYSSAEEYLQYLKDYARHFNLERHIQYDSEVHSAQIGENGLWDLEVLQGLEGSQTTSRIRVDALVVATGAHHVPNDPPVELAGFDGRVLHSSEYNDAFKREVAEKKLRVMVVGGGESSADISSELGELSPNVTVWLRRPHCFGPRYLNKAREMDQVRANKMHDFPANSFLEAATTNRMSAAQNVYLYGLWRRILWRLPILNSALNRMCIESTAPAFFLNDQATFVTKNQRMCEAVEDKRVEVLVSPTISVNKRICEFHAARGGVIQRRNFDAVVLCTGYRLDFPWLKLEGFRVNPRAWFLHCFPDGVGHSLSFVGYARPHQGGIPPMAEIQARYVAQILRGDRSLPSNYATLARNDEVAERKYYYISPNLHTLVDYAAFLESVARRVGCEPQLPASCTIAFNLHMLSVVLIVLRRLAPSHLGNVSVWYPLILWVATTAGFVFLYDGLLVKWWLYPQWPVWYRQRGPGAKPIVLQTILGRVPLWKSTAITPGFILLLLWSIPTFYIQRLLSPFLFLPHITLTALGLRFREAWGGLLRPKMVVLHSNIWRVADLFLP</sequence>
<keyword evidence="4" id="KW-0521">NADP</keyword>
<evidence type="ECO:0000256" key="3">
    <source>
        <dbReference type="ARBA" id="ARBA00022827"/>
    </source>
</evidence>
<dbReference type="InterPro" id="IPR036188">
    <property type="entry name" value="FAD/NAD-bd_sf"/>
</dbReference>
<dbReference type="SUPFAM" id="SSF51905">
    <property type="entry name" value="FAD/NAD(P)-binding domain"/>
    <property type="match status" value="2"/>
</dbReference>
<dbReference type="PRINTS" id="PR00370">
    <property type="entry name" value="FMOXYGENASE"/>
</dbReference>
<dbReference type="OrthoDB" id="66881at2759"/>
<dbReference type="Gene3D" id="3.50.50.60">
    <property type="entry name" value="FAD/NAD(P)-binding domain"/>
    <property type="match status" value="2"/>
</dbReference>
<evidence type="ECO:0000256" key="1">
    <source>
        <dbReference type="ARBA" id="ARBA00009183"/>
    </source>
</evidence>
<gene>
    <name evidence="7" type="ORF">PAC_17922</name>
</gene>
<accession>A0A1L7XSL1</accession>
<evidence type="ECO:0000256" key="6">
    <source>
        <dbReference type="SAM" id="Phobius"/>
    </source>
</evidence>
<keyword evidence="6" id="KW-0812">Transmembrane</keyword>
<feature type="transmembrane region" description="Helical" evidence="6">
    <location>
        <begin position="462"/>
        <end position="482"/>
    </location>
</feature>
<dbReference type="AlphaFoldDB" id="A0A1L7XSL1"/>
<keyword evidence="8" id="KW-1185">Reference proteome</keyword>
<feature type="transmembrane region" description="Helical" evidence="6">
    <location>
        <begin position="556"/>
        <end position="574"/>
    </location>
</feature>
<name>A0A1L7XSL1_9HELO</name>
<comment type="similarity">
    <text evidence="1">Belongs to the FMO family.</text>
</comment>
<dbReference type="Proteomes" id="UP000184330">
    <property type="component" value="Unassembled WGS sequence"/>
</dbReference>
<keyword evidence="6" id="KW-1133">Transmembrane helix</keyword>